<reference evidence="1" key="1">
    <citation type="submission" date="2019-08" db="EMBL/GenBank/DDBJ databases">
        <authorList>
            <person name="Kucharzyk K."/>
            <person name="Murdoch R.W."/>
            <person name="Higgins S."/>
            <person name="Loffler F."/>
        </authorList>
    </citation>
    <scope>NUCLEOTIDE SEQUENCE</scope>
</reference>
<gene>
    <name evidence="1" type="ORF">SDC9_120312</name>
</gene>
<organism evidence="1">
    <name type="scientific">bioreactor metagenome</name>
    <dbReference type="NCBI Taxonomy" id="1076179"/>
    <lineage>
        <taxon>unclassified sequences</taxon>
        <taxon>metagenomes</taxon>
        <taxon>ecological metagenomes</taxon>
    </lineage>
</organism>
<accession>A0A645C6N0</accession>
<dbReference type="AlphaFoldDB" id="A0A645C6N0"/>
<comment type="caution">
    <text evidence="1">The sequence shown here is derived from an EMBL/GenBank/DDBJ whole genome shotgun (WGS) entry which is preliminary data.</text>
</comment>
<dbReference type="EMBL" id="VSSQ01025289">
    <property type="protein sequence ID" value="MPM73332.1"/>
    <property type="molecule type" value="Genomic_DNA"/>
</dbReference>
<proteinExistence type="predicted"/>
<evidence type="ECO:0000313" key="1">
    <source>
        <dbReference type="EMBL" id="MPM73332.1"/>
    </source>
</evidence>
<name>A0A645C6N0_9ZZZZ</name>
<sequence>MSDLTQCLVTCRIVGVSRAGDLGGQPVGTLQEAQRTGRRNIRPVDVVFGRTGEDHGQAHRVHPEQIDLLAEIHTVAQRLAHRLALVDDLALIEQTLHRLIEIDHAEVVQHLREETHVEQVQDGVLDAADILLNRHPTRHILGPERSTGEARAAIAVEIPGAVDEGVHGVGIALGVRAALRAGHIAPGRRSITGQRRGALRCQIRTTQMGQLDR</sequence>
<protein>
    <submittedName>
        <fullName evidence="1">Uncharacterized protein</fullName>
    </submittedName>
</protein>